<keyword evidence="2" id="KW-1133">Transmembrane helix</keyword>
<evidence type="ECO:0000313" key="4">
    <source>
        <dbReference type="Proteomes" id="UP000053477"/>
    </source>
</evidence>
<dbReference type="OrthoDB" id="3245657at2759"/>
<organism evidence="3 4">
    <name type="scientific">Schizopora paradoxa</name>
    <dbReference type="NCBI Taxonomy" id="27342"/>
    <lineage>
        <taxon>Eukaryota</taxon>
        <taxon>Fungi</taxon>
        <taxon>Dikarya</taxon>
        <taxon>Basidiomycota</taxon>
        <taxon>Agaricomycotina</taxon>
        <taxon>Agaricomycetes</taxon>
        <taxon>Hymenochaetales</taxon>
        <taxon>Schizoporaceae</taxon>
        <taxon>Schizopora</taxon>
    </lineage>
</organism>
<proteinExistence type="predicted"/>
<evidence type="ECO:0000256" key="2">
    <source>
        <dbReference type="SAM" id="Phobius"/>
    </source>
</evidence>
<dbReference type="InParanoid" id="A0A0H2RNA5"/>
<protein>
    <submittedName>
        <fullName evidence="3">Uncharacterized protein</fullName>
    </submittedName>
</protein>
<gene>
    <name evidence="3" type="ORF">SCHPADRAFT_940659</name>
</gene>
<feature type="transmembrane region" description="Helical" evidence="2">
    <location>
        <begin position="204"/>
        <end position="225"/>
    </location>
</feature>
<reference evidence="3 4" key="1">
    <citation type="submission" date="2015-04" db="EMBL/GenBank/DDBJ databases">
        <title>Complete genome sequence of Schizopora paradoxa KUC8140, a cosmopolitan wood degrader in East Asia.</title>
        <authorList>
            <consortium name="DOE Joint Genome Institute"/>
            <person name="Min B."/>
            <person name="Park H."/>
            <person name="Jang Y."/>
            <person name="Kim J.-J."/>
            <person name="Kim K.H."/>
            <person name="Pangilinan J."/>
            <person name="Lipzen A."/>
            <person name="Riley R."/>
            <person name="Grigoriev I.V."/>
            <person name="Spatafora J.W."/>
            <person name="Choi I.-G."/>
        </authorList>
    </citation>
    <scope>NUCLEOTIDE SEQUENCE [LARGE SCALE GENOMIC DNA]</scope>
    <source>
        <strain evidence="3 4">KUC8140</strain>
    </source>
</reference>
<dbReference type="Proteomes" id="UP000053477">
    <property type="component" value="Unassembled WGS sequence"/>
</dbReference>
<feature type="compositionally biased region" description="Low complexity" evidence="1">
    <location>
        <begin position="264"/>
        <end position="277"/>
    </location>
</feature>
<feature type="compositionally biased region" description="Low complexity" evidence="1">
    <location>
        <begin position="184"/>
        <end position="196"/>
    </location>
</feature>
<feature type="region of interest" description="Disordered" evidence="1">
    <location>
        <begin position="178"/>
        <end position="197"/>
    </location>
</feature>
<evidence type="ECO:0000256" key="1">
    <source>
        <dbReference type="SAM" id="MobiDB-lite"/>
    </source>
</evidence>
<keyword evidence="4" id="KW-1185">Reference proteome</keyword>
<keyword evidence="2" id="KW-0472">Membrane</keyword>
<dbReference type="EMBL" id="KQ085965">
    <property type="protein sequence ID" value="KLO13087.1"/>
    <property type="molecule type" value="Genomic_DNA"/>
</dbReference>
<dbReference type="STRING" id="27342.A0A0H2RNA5"/>
<evidence type="ECO:0000313" key="3">
    <source>
        <dbReference type="EMBL" id="KLO13087.1"/>
    </source>
</evidence>
<accession>A0A0H2RNA5</accession>
<dbReference type="Gene3D" id="2.60.120.260">
    <property type="entry name" value="Galactose-binding domain-like"/>
    <property type="match status" value="1"/>
</dbReference>
<feature type="region of interest" description="Disordered" evidence="1">
    <location>
        <begin position="264"/>
        <end position="290"/>
    </location>
</feature>
<name>A0A0H2RNA5_9AGAM</name>
<dbReference type="AlphaFoldDB" id="A0A0H2RNA5"/>
<keyword evidence="2" id="KW-0812">Transmembrane</keyword>
<sequence>MTASWNISVDDNSFDPYSGARIFYGTVDEVATNGNGWNIGQDCPNCTAQPDPSMVFNRTWHDTSSSLTAGNIPMASFSFTGIAIYVMGISVSSSPETTKSLNNSRIFFRIDDEDAGSYFNTATVGSEVLYSYNVTFFAKENLPDGPHNITMLCGNGTTTSLCLLDRFIYTTEIAPNSTTVNHQTTSSSIQSTPGSSHGDVPTEVFAGIAAGLMFVLVLLLGAYFLRCRREKRSKSKQRIQVHDGLAELDYSDVSDADRSTMISLSFSQSDSTSRSSSPPRYSDAKPRALR</sequence>